<protein>
    <submittedName>
        <fullName evidence="1">Uncharacterized protein</fullName>
    </submittedName>
</protein>
<dbReference type="AlphaFoldDB" id="A0AAV3UAN1"/>
<accession>A0AAV3UAN1</accession>
<gene>
    <name evidence="1" type="ORF">GCM10025751_00380</name>
</gene>
<sequence length="80" mass="8613">MQSGGDTRDRDSFDGFAVSEFDGGTLVLVVVSHTEAFDSTGIMLFDTTFYDGGGQGQRNSRWPCLAHCKSSTKSTVRGTL</sequence>
<proteinExistence type="predicted"/>
<keyword evidence="2" id="KW-1185">Reference proteome</keyword>
<comment type="caution">
    <text evidence="1">The sequence shown here is derived from an EMBL/GenBank/DDBJ whole genome shotgun (WGS) entry which is preliminary data.</text>
</comment>
<dbReference type="EMBL" id="BAABKX010000001">
    <property type="protein sequence ID" value="GAA5040147.1"/>
    <property type="molecule type" value="Genomic_DNA"/>
</dbReference>
<name>A0AAV3UAN1_9EURY</name>
<evidence type="ECO:0000313" key="1">
    <source>
        <dbReference type="EMBL" id="GAA5040147.1"/>
    </source>
</evidence>
<organism evidence="1 2">
    <name type="scientific">Haladaptatus pallidirubidus</name>
    <dbReference type="NCBI Taxonomy" id="1008152"/>
    <lineage>
        <taxon>Archaea</taxon>
        <taxon>Methanobacteriati</taxon>
        <taxon>Methanobacteriota</taxon>
        <taxon>Stenosarchaea group</taxon>
        <taxon>Halobacteria</taxon>
        <taxon>Halobacteriales</taxon>
        <taxon>Haladaptataceae</taxon>
        <taxon>Haladaptatus</taxon>
    </lineage>
</organism>
<dbReference type="Proteomes" id="UP001501729">
    <property type="component" value="Unassembled WGS sequence"/>
</dbReference>
<reference evidence="1 2" key="1">
    <citation type="journal article" date="2019" name="Int. J. Syst. Evol. Microbiol.">
        <title>The Global Catalogue of Microorganisms (GCM) 10K type strain sequencing project: providing services to taxonomists for standard genome sequencing and annotation.</title>
        <authorList>
            <consortium name="The Broad Institute Genomics Platform"/>
            <consortium name="The Broad Institute Genome Sequencing Center for Infectious Disease"/>
            <person name="Wu L."/>
            <person name="Ma J."/>
        </authorList>
    </citation>
    <scope>NUCLEOTIDE SEQUENCE [LARGE SCALE GENOMIC DNA]</scope>
    <source>
        <strain evidence="1 2">JCM 17504</strain>
    </source>
</reference>
<evidence type="ECO:0000313" key="2">
    <source>
        <dbReference type="Proteomes" id="UP001501729"/>
    </source>
</evidence>